<feature type="chain" id="PRO_5041321975" evidence="1">
    <location>
        <begin position="17"/>
        <end position="165"/>
    </location>
</feature>
<feature type="signal peptide" evidence="1">
    <location>
        <begin position="1"/>
        <end position="16"/>
    </location>
</feature>
<dbReference type="AlphaFoldDB" id="A0AA36I6T5"/>
<sequence length="165" mass="18789">MARLLLLLHGLLPSDAGIYRHELVDGEVREVSCSSLDDCFEKGIMTPGMMLHRMWAQKIEFAMGKRPFELKTNTSWLLARQRQVRRTLRRLLRAHPPQQAPPLRLVRRYQDAARGVTVLMLLFESWQGQSVPAVVFLPNGLSPEQKLPAVLHLPGHLAGALRDRQ</sequence>
<dbReference type="InterPro" id="IPR029058">
    <property type="entry name" value="AB_hydrolase_fold"/>
</dbReference>
<evidence type="ECO:0000313" key="2">
    <source>
        <dbReference type="EMBL" id="CAJ1382089.1"/>
    </source>
</evidence>
<proteinExistence type="predicted"/>
<evidence type="ECO:0000256" key="1">
    <source>
        <dbReference type="SAM" id="SignalP"/>
    </source>
</evidence>
<keyword evidence="1" id="KW-0732">Signal</keyword>
<comment type="caution">
    <text evidence="2">The sequence shown here is derived from an EMBL/GenBank/DDBJ whole genome shotgun (WGS) entry which is preliminary data.</text>
</comment>
<dbReference type="EMBL" id="CAUJNA010000871">
    <property type="protein sequence ID" value="CAJ1382089.1"/>
    <property type="molecule type" value="Genomic_DNA"/>
</dbReference>
<dbReference type="Gene3D" id="3.40.50.1820">
    <property type="entry name" value="alpha/beta hydrolase"/>
    <property type="match status" value="1"/>
</dbReference>
<organism evidence="2 3">
    <name type="scientific">Effrenium voratum</name>
    <dbReference type="NCBI Taxonomy" id="2562239"/>
    <lineage>
        <taxon>Eukaryota</taxon>
        <taxon>Sar</taxon>
        <taxon>Alveolata</taxon>
        <taxon>Dinophyceae</taxon>
        <taxon>Suessiales</taxon>
        <taxon>Symbiodiniaceae</taxon>
        <taxon>Effrenium</taxon>
    </lineage>
</organism>
<keyword evidence="3" id="KW-1185">Reference proteome</keyword>
<accession>A0AA36I6T5</accession>
<reference evidence="2" key="1">
    <citation type="submission" date="2023-08" db="EMBL/GenBank/DDBJ databases">
        <authorList>
            <person name="Chen Y."/>
            <person name="Shah S."/>
            <person name="Dougan E. K."/>
            <person name="Thang M."/>
            <person name="Chan C."/>
        </authorList>
    </citation>
    <scope>NUCLEOTIDE SEQUENCE</scope>
</reference>
<evidence type="ECO:0000313" key="3">
    <source>
        <dbReference type="Proteomes" id="UP001178507"/>
    </source>
</evidence>
<name>A0AA36I6T5_9DINO</name>
<protein>
    <submittedName>
        <fullName evidence="2">Uncharacterized protein</fullName>
    </submittedName>
</protein>
<dbReference type="Proteomes" id="UP001178507">
    <property type="component" value="Unassembled WGS sequence"/>
</dbReference>
<gene>
    <name evidence="2" type="ORF">EVOR1521_LOCUS9568</name>
</gene>